<organism evidence="2 3">
    <name type="scientific">Bacillus tequilensis</name>
    <dbReference type="NCBI Taxonomy" id="227866"/>
    <lineage>
        <taxon>Bacteria</taxon>
        <taxon>Bacillati</taxon>
        <taxon>Bacillota</taxon>
        <taxon>Bacilli</taxon>
        <taxon>Bacillales</taxon>
        <taxon>Bacillaceae</taxon>
        <taxon>Bacillus</taxon>
    </lineage>
</organism>
<dbReference type="Proteomes" id="UP000501914">
    <property type="component" value="Chromosome"/>
</dbReference>
<dbReference type="Gene3D" id="3.30.56.60">
    <property type="entry name" value="XkdW-like"/>
    <property type="match status" value="1"/>
</dbReference>
<dbReference type="EMBL" id="CP048852">
    <property type="protein sequence ID" value="QIW80266.1"/>
    <property type="molecule type" value="Genomic_DNA"/>
</dbReference>
<evidence type="ECO:0000313" key="2">
    <source>
        <dbReference type="EMBL" id="QIW80266.1"/>
    </source>
</evidence>
<dbReference type="RefSeq" id="WP_167872668.1">
    <property type="nucleotide sequence ID" value="NZ_CP048852.1"/>
</dbReference>
<keyword evidence="3" id="KW-1185">Reference proteome</keyword>
<dbReference type="SUPFAM" id="SSF159865">
    <property type="entry name" value="XkdW-like"/>
    <property type="match status" value="1"/>
</dbReference>
<dbReference type="Pfam" id="PF09636">
    <property type="entry name" value="XkdW"/>
    <property type="match status" value="1"/>
</dbReference>
<accession>A0A6H0WLN7</accession>
<proteinExistence type="predicted"/>
<reference evidence="2 3" key="1">
    <citation type="submission" date="2020-02" db="EMBL/GenBank/DDBJ databases">
        <title>Genome sequencing, annotation and comparative genomic analysis of Bacillus tequilensis EA-CB0015, an effective biological control agent against Pseudocercospora fijiensis in banana plants.</title>
        <authorList>
            <person name="Cuellar-Gaviria T.Z."/>
            <person name="Ju K.-S."/>
            <person name="Villegas-Escobar V."/>
        </authorList>
    </citation>
    <scope>NUCLEOTIDE SEQUENCE [LARGE SCALE GENOMIC DNA]</scope>
    <source>
        <strain evidence="2 3">EA-CB0015</strain>
    </source>
</reference>
<evidence type="ECO:0000259" key="1">
    <source>
        <dbReference type="Pfam" id="PF09636"/>
    </source>
</evidence>
<evidence type="ECO:0000313" key="3">
    <source>
        <dbReference type="Proteomes" id="UP000501914"/>
    </source>
</evidence>
<name>A0A6H0WLN7_9BACI</name>
<dbReference type="InterPro" id="IPR019094">
    <property type="entry name" value="Phage_SP-beta_YorD"/>
</dbReference>
<dbReference type="AlphaFoldDB" id="A0A6H0WLN7"/>
<gene>
    <name evidence="2" type="ORF">G4P54_10900</name>
</gene>
<sequence>MEFKVGQDVSEIWNIHGSILPEVLMYMFPNSDETDDWEFVNDNGRHMFTAWRKSEPIPTVEEIEKAAIELEEKNNAPKPKTLEERVAELEKQVAYLTSKVEGTN</sequence>
<dbReference type="InterPro" id="IPR035950">
    <property type="entry name" value="XkdW-like_sf"/>
</dbReference>
<protein>
    <submittedName>
        <fullName evidence="2">Stress response protein</fullName>
    </submittedName>
</protein>
<dbReference type="KEGG" id="bteq:G4P54_10900"/>
<feature type="domain" description="Bacteriophage SP-beta YorD" evidence="1">
    <location>
        <begin position="20"/>
        <end position="68"/>
    </location>
</feature>